<keyword evidence="1" id="KW-0378">Hydrolase</keyword>
<dbReference type="RefSeq" id="WP_146842190.1">
    <property type="nucleotide sequence ID" value="NZ_BJWG01000004.1"/>
</dbReference>
<dbReference type="InterPro" id="IPR023198">
    <property type="entry name" value="PGP-like_dom2"/>
</dbReference>
<dbReference type="OrthoDB" id="3774052at2"/>
<evidence type="ECO:0000256" key="1">
    <source>
        <dbReference type="ARBA" id="ARBA00022801"/>
    </source>
</evidence>
<dbReference type="AlphaFoldDB" id="A0A511J9W2"/>
<gene>
    <name evidence="2" type="ORF">CCO02nite_11510</name>
</gene>
<dbReference type="SFLD" id="SFLDS00003">
    <property type="entry name" value="Haloacid_Dehalogenase"/>
    <property type="match status" value="1"/>
</dbReference>
<dbReference type="SFLD" id="SFLDG01129">
    <property type="entry name" value="C1.5:_HAD__Beta-PGM__Phosphata"/>
    <property type="match status" value="1"/>
</dbReference>
<dbReference type="GO" id="GO:0016787">
    <property type="term" value="F:hydrolase activity"/>
    <property type="evidence" value="ECO:0007669"/>
    <property type="project" value="UniProtKB-KW"/>
</dbReference>
<comment type="caution">
    <text evidence="2">The sequence shown here is derived from an EMBL/GenBank/DDBJ whole genome shotgun (WGS) entry which is preliminary data.</text>
</comment>
<sequence>MAIRGLLLDFYGTVVHDDEDAVDAVCARVAATTGVPHDEVAHTWWRDYCALADDAQGSSYRRLRDLARDSLGRTVAALAPGHRGLDLDELVAPMYAYWSTPDPYPDALTFLADPPVPVCLVSDVDDADLAASLDRLGLDLPAVTSERSRAYKPAAPSFDLALELLGLGPDDVAHAGDSLTSDVTGANARGIRSVWVNRTGRPAPTRGPLPTWTVPDLAGLGDLLRGDVAAPVTALRPGAVSTT</sequence>
<dbReference type="PANTHER" id="PTHR43316">
    <property type="entry name" value="HYDROLASE, HALOACID DELAHOGENASE-RELATED"/>
    <property type="match status" value="1"/>
</dbReference>
<evidence type="ECO:0000313" key="2">
    <source>
        <dbReference type="EMBL" id="GEL94493.1"/>
    </source>
</evidence>
<dbReference type="Gene3D" id="3.40.50.1000">
    <property type="entry name" value="HAD superfamily/HAD-like"/>
    <property type="match status" value="1"/>
</dbReference>
<evidence type="ECO:0000313" key="3">
    <source>
        <dbReference type="Proteomes" id="UP000321720"/>
    </source>
</evidence>
<protein>
    <recommendedName>
        <fullName evidence="4">Hydrolase</fullName>
    </recommendedName>
</protein>
<proteinExistence type="predicted"/>
<evidence type="ECO:0008006" key="4">
    <source>
        <dbReference type="Google" id="ProtNLM"/>
    </source>
</evidence>
<organism evidence="2 3">
    <name type="scientific">Cellulomonas composti</name>
    <dbReference type="NCBI Taxonomy" id="266130"/>
    <lineage>
        <taxon>Bacteria</taxon>
        <taxon>Bacillati</taxon>
        <taxon>Actinomycetota</taxon>
        <taxon>Actinomycetes</taxon>
        <taxon>Micrococcales</taxon>
        <taxon>Cellulomonadaceae</taxon>
        <taxon>Cellulomonas</taxon>
    </lineage>
</organism>
<dbReference type="InterPro" id="IPR051540">
    <property type="entry name" value="S-2-haloacid_dehalogenase"/>
</dbReference>
<dbReference type="Pfam" id="PF00702">
    <property type="entry name" value="Hydrolase"/>
    <property type="match status" value="1"/>
</dbReference>
<dbReference type="Proteomes" id="UP000321720">
    <property type="component" value="Unassembled WGS sequence"/>
</dbReference>
<dbReference type="Gene3D" id="1.10.150.240">
    <property type="entry name" value="Putative phosphatase, domain 2"/>
    <property type="match status" value="1"/>
</dbReference>
<dbReference type="SUPFAM" id="SSF56784">
    <property type="entry name" value="HAD-like"/>
    <property type="match status" value="1"/>
</dbReference>
<dbReference type="EMBL" id="BJWG01000004">
    <property type="protein sequence ID" value="GEL94493.1"/>
    <property type="molecule type" value="Genomic_DNA"/>
</dbReference>
<reference evidence="2 3" key="1">
    <citation type="submission" date="2019-07" db="EMBL/GenBank/DDBJ databases">
        <title>Whole genome shotgun sequence of Cellulomonas composti NBRC 100758.</title>
        <authorList>
            <person name="Hosoyama A."/>
            <person name="Uohara A."/>
            <person name="Ohji S."/>
            <person name="Ichikawa N."/>
        </authorList>
    </citation>
    <scope>NUCLEOTIDE SEQUENCE [LARGE SCALE GENOMIC DNA]</scope>
    <source>
        <strain evidence="2 3">NBRC 100758</strain>
    </source>
</reference>
<dbReference type="InterPro" id="IPR023214">
    <property type="entry name" value="HAD_sf"/>
</dbReference>
<dbReference type="PANTHER" id="PTHR43316:SF3">
    <property type="entry name" value="HALOACID DEHALOGENASE, TYPE II (AFU_ORTHOLOGUE AFUA_2G07750)-RELATED"/>
    <property type="match status" value="1"/>
</dbReference>
<name>A0A511J9W2_9CELL</name>
<keyword evidence="3" id="KW-1185">Reference proteome</keyword>
<dbReference type="InterPro" id="IPR036412">
    <property type="entry name" value="HAD-like_sf"/>
</dbReference>
<accession>A0A511J9W2</accession>